<keyword evidence="2" id="KW-1185">Reference proteome</keyword>
<evidence type="ECO:0000313" key="2">
    <source>
        <dbReference type="Proteomes" id="UP001243989"/>
    </source>
</evidence>
<gene>
    <name evidence="1" type="ORF">BDP81DRAFT_68461</name>
</gene>
<protein>
    <submittedName>
        <fullName evidence="1">Uncharacterized protein</fullName>
    </submittedName>
</protein>
<proteinExistence type="predicted"/>
<accession>A0AAI9ZMW7</accession>
<dbReference type="RefSeq" id="XP_060442194.1">
    <property type="nucleotide sequence ID" value="XM_060596151.1"/>
</dbReference>
<organism evidence="1 2">
    <name type="scientific">Colletotrichum phormii</name>
    <dbReference type="NCBI Taxonomy" id="359342"/>
    <lineage>
        <taxon>Eukaryota</taxon>
        <taxon>Fungi</taxon>
        <taxon>Dikarya</taxon>
        <taxon>Ascomycota</taxon>
        <taxon>Pezizomycotina</taxon>
        <taxon>Sordariomycetes</taxon>
        <taxon>Hypocreomycetidae</taxon>
        <taxon>Glomerellales</taxon>
        <taxon>Glomerellaceae</taxon>
        <taxon>Colletotrichum</taxon>
        <taxon>Colletotrichum acutatum species complex</taxon>
    </lineage>
</organism>
<evidence type="ECO:0000313" key="1">
    <source>
        <dbReference type="EMBL" id="KAK1633587.1"/>
    </source>
</evidence>
<sequence>MWMRHGCSISNIQMVQVQVRCGLLACFIVLCCASRHITQCMTGLAWAVVQRTVTKRDVGQLRIVSDSQTHRLVASLG</sequence>
<name>A0AAI9ZMW7_9PEZI</name>
<reference evidence="1" key="1">
    <citation type="submission" date="2021-06" db="EMBL/GenBank/DDBJ databases">
        <title>Comparative genomics, transcriptomics and evolutionary studies reveal genomic signatures of adaptation to plant cell wall in hemibiotrophic fungi.</title>
        <authorList>
            <consortium name="DOE Joint Genome Institute"/>
            <person name="Baroncelli R."/>
            <person name="Diaz J.F."/>
            <person name="Benocci T."/>
            <person name="Peng M."/>
            <person name="Battaglia E."/>
            <person name="Haridas S."/>
            <person name="Andreopoulos W."/>
            <person name="Labutti K."/>
            <person name="Pangilinan J."/>
            <person name="Floch G.L."/>
            <person name="Makela M.R."/>
            <person name="Henrissat B."/>
            <person name="Grigoriev I.V."/>
            <person name="Crouch J.A."/>
            <person name="De Vries R.P."/>
            <person name="Sukno S.A."/>
            <person name="Thon M.R."/>
        </authorList>
    </citation>
    <scope>NUCLEOTIDE SEQUENCE</scope>
    <source>
        <strain evidence="1">CBS 102054</strain>
    </source>
</reference>
<dbReference type="AlphaFoldDB" id="A0AAI9ZMW7"/>
<dbReference type="Proteomes" id="UP001243989">
    <property type="component" value="Unassembled WGS sequence"/>
</dbReference>
<dbReference type="EMBL" id="JAHMHQ010000017">
    <property type="protein sequence ID" value="KAK1633587.1"/>
    <property type="molecule type" value="Genomic_DNA"/>
</dbReference>
<dbReference type="GeneID" id="85481013"/>
<comment type="caution">
    <text evidence="1">The sequence shown here is derived from an EMBL/GenBank/DDBJ whole genome shotgun (WGS) entry which is preliminary data.</text>
</comment>